<proteinExistence type="predicted"/>
<sequence>MSLTGKYQSHRPQIPFVIPSISSIDLNLTVPKKSLGMDYSSKRQSWLEFINESMIDNTQNPSMDFKIETKESTQINDIHYTFVESDSESQHNITTNFNHPTHFNRSIENINTANKQQQQQKRLTNSKIVLVVGNSAVQNTGQRTR</sequence>
<dbReference type="EMBL" id="CAJOAZ010000123">
    <property type="protein sequence ID" value="CAF3541391.1"/>
    <property type="molecule type" value="Genomic_DNA"/>
</dbReference>
<dbReference type="EMBL" id="CAJOAY010002159">
    <property type="protein sequence ID" value="CAF3926826.1"/>
    <property type="molecule type" value="Genomic_DNA"/>
</dbReference>
<protein>
    <submittedName>
        <fullName evidence="3">Uncharacterized protein</fullName>
    </submittedName>
</protein>
<name>A0A819J1B7_9BILA</name>
<gene>
    <name evidence="2" type="ORF">KXQ929_LOCUS18511</name>
    <name evidence="3" type="ORF">OKA104_LOCUS25592</name>
    <name evidence="1" type="ORF">OXD698_LOCUS3457</name>
</gene>
<dbReference type="Proteomes" id="UP000663844">
    <property type="component" value="Unassembled WGS sequence"/>
</dbReference>
<dbReference type="Proteomes" id="UP000663881">
    <property type="component" value="Unassembled WGS sequence"/>
</dbReference>
<organism evidence="3 4">
    <name type="scientific">Adineta steineri</name>
    <dbReference type="NCBI Taxonomy" id="433720"/>
    <lineage>
        <taxon>Eukaryota</taxon>
        <taxon>Metazoa</taxon>
        <taxon>Spiralia</taxon>
        <taxon>Gnathifera</taxon>
        <taxon>Rotifera</taxon>
        <taxon>Eurotatoria</taxon>
        <taxon>Bdelloidea</taxon>
        <taxon>Adinetida</taxon>
        <taxon>Adinetidae</taxon>
        <taxon>Adineta</taxon>
    </lineage>
</organism>
<evidence type="ECO:0000313" key="3">
    <source>
        <dbReference type="EMBL" id="CAF3926826.1"/>
    </source>
</evidence>
<evidence type="ECO:0000313" key="1">
    <source>
        <dbReference type="EMBL" id="CAF3541391.1"/>
    </source>
</evidence>
<reference evidence="3" key="1">
    <citation type="submission" date="2021-02" db="EMBL/GenBank/DDBJ databases">
        <authorList>
            <person name="Nowell W R."/>
        </authorList>
    </citation>
    <scope>NUCLEOTIDE SEQUENCE</scope>
</reference>
<evidence type="ECO:0000313" key="2">
    <source>
        <dbReference type="EMBL" id="CAF3825376.1"/>
    </source>
</evidence>
<evidence type="ECO:0000313" key="4">
    <source>
        <dbReference type="Proteomes" id="UP000663881"/>
    </source>
</evidence>
<comment type="caution">
    <text evidence="3">The sequence shown here is derived from an EMBL/GenBank/DDBJ whole genome shotgun (WGS) entry which is preliminary data.</text>
</comment>
<dbReference type="AlphaFoldDB" id="A0A819J1B7"/>
<dbReference type="EMBL" id="CAJOBB010001211">
    <property type="protein sequence ID" value="CAF3825376.1"/>
    <property type="molecule type" value="Genomic_DNA"/>
</dbReference>
<dbReference type="Proteomes" id="UP000663868">
    <property type="component" value="Unassembled WGS sequence"/>
</dbReference>
<accession>A0A819J1B7</accession>